<proteinExistence type="predicted"/>
<evidence type="ECO:0000256" key="1">
    <source>
        <dbReference type="SAM" id="Phobius"/>
    </source>
</evidence>
<keyword evidence="3" id="KW-1185">Reference proteome</keyword>
<keyword evidence="1" id="KW-1133">Transmembrane helix</keyword>
<evidence type="ECO:0008006" key="4">
    <source>
        <dbReference type="Google" id="ProtNLM"/>
    </source>
</evidence>
<dbReference type="AlphaFoldDB" id="A0A367RY61"/>
<feature type="transmembrane region" description="Helical" evidence="1">
    <location>
        <begin position="101"/>
        <end position="122"/>
    </location>
</feature>
<keyword evidence="1" id="KW-0472">Membrane</keyword>
<gene>
    <name evidence="2" type="ORF">A6770_38090</name>
</gene>
<organism evidence="2 3">
    <name type="scientific">Nostoc minutum NIES-26</name>
    <dbReference type="NCBI Taxonomy" id="1844469"/>
    <lineage>
        <taxon>Bacteria</taxon>
        <taxon>Bacillati</taxon>
        <taxon>Cyanobacteriota</taxon>
        <taxon>Cyanophyceae</taxon>
        <taxon>Nostocales</taxon>
        <taxon>Nostocaceae</taxon>
        <taxon>Nostoc</taxon>
    </lineage>
</organism>
<evidence type="ECO:0000313" key="2">
    <source>
        <dbReference type="EMBL" id="RCJ40132.1"/>
    </source>
</evidence>
<comment type="caution">
    <text evidence="2">The sequence shown here is derived from an EMBL/GenBank/DDBJ whole genome shotgun (WGS) entry which is preliminary data.</text>
</comment>
<dbReference type="EMBL" id="LXQD01000056">
    <property type="protein sequence ID" value="RCJ40132.1"/>
    <property type="molecule type" value="Genomic_DNA"/>
</dbReference>
<protein>
    <recommendedName>
        <fullName evidence="4">Transmembrane protein</fullName>
    </recommendedName>
</protein>
<reference evidence="2" key="1">
    <citation type="submission" date="2016-04" db="EMBL/GenBank/DDBJ databases">
        <authorList>
            <person name="Tabuchi Yagui T.R."/>
        </authorList>
    </citation>
    <scope>NUCLEOTIDE SEQUENCE [LARGE SCALE GENOMIC DNA]</scope>
    <source>
        <strain evidence="2">NIES-26</strain>
    </source>
</reference>
<name>A0A367RY61_9NOSO</name>
<evidence type="ECO:0000313" key="3">
    <source>
        <dbReference type="Proteomes" id="UP000252107"/>
    </source>
</evidence>
<keyword evidence="1" id="KW-0812">Transmembrane</keyword>
<sequence>MRLLLGIFLLVAAFAWGFYNYNHHRSEGVPHKQALYRGLTCGVNSLISGVFIIRMLTFQADSNPSEGINIVSNVPSDHVEPSTVNFTVNTELPEHNFNIPWVLLLAGVGTALVAPELLPFVFVGW</sequence>
<dbReference type="Proteomes" id="UP000252107">
    <property type="component" value="Unassembled WGS sequence"/>
</dbReference>
<accession>A0A367RY61</accession>
<feature type="transmembrane region" description="Helical" evidence="1">
    <location>
        <begin position="34"/>
        <end position="53"/>
    </location>
</feature>